<sequence>MLPPPNTLRDRPCHSKGVCRCLFPGEVAPYQFELQLGANMREADLDEEISRFMLLAAKLEFFLVNLTHDFAHVDGKTRVVSGVNWDRIGRSLECRHPFKEFDFAEAGFQVFKETAPQFLVAKEGGGLKWDSNEIEISSWQVLLGRSYAQLRNNVAHGNKAQLSAPFTHERTRAFLEAGHHLIHFIAGEYSSDETWSYAIQFS</sequence>
<accession>A0A1H8RJS5</accession>
<gene>
    <name evidence="1" type="ORF">SAMN04490248_1091</name>
</gene>
<dbReference type="AlphaFoldDB" id="A0A1H8RJS5"/>
<keyword evidence="2" id="KW-1185">Reference proteome</keyword>
<dbReference type="EMBL" id="FODS01000009">
    <property type="protein sequence ID" value="SEO66517.1"/>
    <property type="molecule type" value="Genomic_DNA"/>
</dbReference>
<organism evidence="1 2">
    <name type="scientific">Salinihabitans flavidus</name>
    <dbReference type="NCBI Taxonomy" id="569882"/>
    <lineage>
        <taxon>Bacteria</taxon>
        <taxon>Pseudomonadati</taxon>
        <taxon>Pseudomonadota</taxon>
        <taxon>Alphaproteobacteria</taxon>
        <taxon>Rhodobacterales</taxon>
        <taxon>Roseobacteraceae</taxon>
        <taxon>Salinihabitans</taxon>
    </lineage>
</organism>
<dbReference type="Proteomes" id="UP000198893">
    <property type="component" value="Unassembled WGS sequence"/>
</dbReference>
<protein>
    <submittedName>
        <fullName evidence="1">Uncharacterized protein</fullName>
    </submittedName>
</protein>
<dbReference type="STRING" id="569882.SAMN04490248_1091"/>
<evidence type="ECO:0000313" key="2">
    <source>
        <dbReference type="Proteomes" id="UP000198893"/>
    </source>
</evidence>
<proteinExistence type="predicted"/>
<evidence type="ECO:0000313" key="1">
    <source>
        <dbReference type="EMBL" id="SEO66517.1"/>
    </source>
</evidence>
<reference evidence="1 2" key="1">
    <citation type="submission" date="2016-10" db="EMBL/GenBank/DDBJ databases">
        <authorList>
            <person name="de Groot N.N."/>
        </authorList>
    </citation>
    <scope>NUCLEOTIDE SEQUENCE [LARGE SCALE GENOMIC DNA]</scope>
    <source>
        <strain evidence="1 2">DSM 27842</strain>
    </source>
</reference>
<name>A0A1H8RJS5_9RHOB</name>